<name>A0A8C9NF90_SERCA</name>
<keyword evidence="2" id="KW-0539">Nucleus</keyword>
<feature type="domain" description="ELYS beta-propeller" evidence="5">
    <location>
        <begin position="1"/>
        <end position="489"/>
    </location>
</feature>
<feature type="region of interest" description="Disordered" evidence="3">
    <location>
        <begin position="1026"/>
        <end position="1063"/>
    </location>
</feature>
<sequence length="2044" mass="227746">MRDLTAQVTSSLLQFPEVTVEALGEDEITLDSALCGKFSGGRSGLAWLACGPQLEVVNSVTGERLSAYRFSGVNEQPPTVRVVKEFSWQKRTGLLVGLEEAEGSVLCLYDLGISRVVKAVVLPGRVTAIEPISNDGGASVSTRHLHQSLRWLFGVAAVATDVGHVLLVDLCLDDLSCSQNEVEASDLEVVTRIPAEVPQRREAVTREGRHLCFQLRSPSGTAVSVLCYISRSNQLVVGFSDGYLSLWNMKTLKREHHSQLEGGRIPIYAVTFQEPENDPRNCCYLWAVQSTQQSEGDVVSLHLLQLAFGDRKRLASGQVMYEGLEYCDERYSLDLTGGIFPLRGQTSNTKLLSCQTIEKFRNHADREDNVNEVISPDTSVSIFSWQVNTYGQGKPSTYLGVFDINRWYHAQMPDSLRPEEFLHDCPYFALWSLDPVISMTSPNLILDILVHERSLSRGVPPSYPPPEQFFNPSTYNFDVTCLLNSGVVHMTCTGFQKETLKFLKKSGPLISEAIRDSYTRCLVAGLLSPRLVDVQPSSLSQEEQLEAVLSAAVQTGSLELLTGCIKHWTSEEQPSSAVNLRFVLEWTWNKVICTKDELDQICVPLFDGSCNFIDPQTLQSLQHCQLLLSNLSTVLNCFLTEARELTEKGFTDLTNKQMVTSLISLYAQVVIWFCRSSLLPEGLDDHMHLSRPFYNYPLIQSYYTGHRQKLERLSSCSQLVQNSLALLFHPATLKTVSWQHMRIIQSLMCQGEHRRALRYMQMMKPSMSSSSEVRLFLTVLLSNRCMVEAWGLLQQHTTKLNIEELLKHMYEICQEMGLMEDLLKLPFTDTEKECLEKFLQTKSGVQNHEFLLVHHLQRANYIPALQLNQSMKANLMNDRDPRLRERAVARNSLLDQYGKILPTVQRKLAVERAKPYRLPSSVLREVPRPKPLSTATRQANAGNVHTRATFISKVLSKIGEVWLGNEEKTNISQYHSTEPAVSTHPLPSAELPDAFLGTPITRLSQKCSRLLDLVVRPVPFRSVAQDETQQSPCRASTSFVASSPLRSNTHRSSSQNNLPRASELNLLETPRVVKRAKVLATSSGFPGFTPQSILRSSLRTTPLATPSASPGRSVTPPLRAKEPRISFREESSHAKWTVGETEDDKALFGASSEHHRALVEDAWSESRTKPTLFTLSSPGEDRAELQESLESIPGDNLEKLDVSKENSNFSVRSDQTTLEYHDAKSPGDFEDDVIFISAKPANSSSEQTVDVQELEKEEESEMVEDKPFQMKQPDYSGQRKEAAEHDAIIWDSILWDVSCGQLSWLCPLPSPHAPPAHSLLAWCVKQERPWPWRSSAVTKTSLLPTLPSAQIQNTSEPAPETSPYSELDPSNVLHYSYENIEQQFACDLPDNKDSECDAAEGDGDLFLSQNNFTLVLEGEEGEAETGDPTSVDASKPDDTTTEEKPVTNLGNTESQEHVTNSVSTVTADQESQNIAESLPYVPEPIKVAIAENLLDVIKDTRSKEFTSEVVEQSIHKTIGKKVTRFQKAKAPLTPVLEAVAEEPSRPHYGTAPRTRTRGQLGRSPGVLSAGTQQLLKTDSPALLGLSPRRSTRRTKEAPETPKLQTEENAQEEQIPVTPVTPRRGRKPKLSNLEKTESSHSDGQTLSDSTRPVTPRRGLRRAKEAASELQEEANEETPLAEGSVTTTFTSRRTKGGKSLGGNPETGKIDTDHQVKTAVSPSRSTRKLKSFSLQFTEDTVKDQQVQLSDQLLLPVPSKRGRRRKISSSEVSENSDLDVSKSSLPQTEFKLPVTPRRSARKAAQNLLADPESTSSQEDIHSGVKAEALDTPKRKTRRVPQENPEKVDTHEQTPAEPSEEPTTPRTTVGRGRRGRKRRSVSKETSQGPGGSPLLLEDINPSGHDQTSRALTDPGKTDHPVQFQDLDPDLSSQFVFSPPLLRSRRKAVASISRIVKEAVSKNSSRPMFLILILYHYLRSCFAFFIGNISKKNSWSPPPVEIKFISPFGSPVDGTKTKQKETTDAAGKTLRKNKKRLSNFPKPVVRRKML</sequence>
<feature type="region of interest" description="Disordered" evidence="3">
    <location>
        <begin position="1737"/>
        <end position="1920"/>
    </location>
</feature>
<feature type="compositionally biased region" description="Polar residues" evidence="3">
    <location>
        <begin position="1026"/>
        <end position="1059"/>
    </location>
</feature>
<dbReference type="InterPro" id="IPR032040">
    <property type="entry name" value="ELYS-bb"/>
</dbReference>
<evidence type="ECO:0000313" key="6">
    <source>
        <dbReference type="Ensembl" id="ENSSCAP00000017289.1"/>
    </source>
</evidence>
<dbReference type="Pfam" id="PF16687">
    <property type="entry name" value="ELYS-bb"/>
    <property type="match status" value="1"/>
</dbReference>
<feature type="region of interest" description="Disordered" evidence="3">
    <location>
        <begin position="1540"/>
        <end position="1725"/>
    </location>
</feature>
<dbReference type="GO" id="GO:0005634">
    <property type="term" value="C:nucleus"/>
    <property type="evidence" value="ECO:0007669"/>
    <property type="project" value="UniProtKB-SubCell"/>
</dbReference>
<reference evidence="6" key="2">
    <citation type="submission" date="2025-09" db="UniProtKB">
        <authorList>
            <consortium name="Ensembl"/>
        </authorList>
    </citation>
    <scope>IDENTIFICATION</scope>
</reference>
<dbReference type="PANTHER" id="PTHR21583:SF8">
    <property type="entry name" value="PROTEIN ELYS"/>
    <property type="match status" value="1"/>
</dbReference>
<feature type="region of interest" description="Disordered" evidence="3">
    <location>
        <begin position="1343"/>
        <end position="1369"/>
    </location>
</feature>
<reference evidence="6" key="1">
    <citation type="submission" date="2025-08" db="UniProtKB">
        <authorList>
            <consortium name="Ensembl"/>
        </authorList>
    </citation>
    <scope>IDENTIFICATION</scope>
</reference>
<evidence type="ECO:0000259" key="4">
    <source>
        <dbReference type="Pfam" id="PF13934"/>
    </source>
</evidence>
<feature type="compositionally biased region" description="Basic residues" evidence="3">
    <location>
        <begin position="1866"/>
        <end position="1875"/>
    </location>
</feature>
<evidence type="ECO:0008006" key="8">
    <source>
        <dbReference type="Google" id="ProtNLM"/>
    </source>
</evidence>
<dbReference type="GeneTree" id="ENSGT00390000018900"/>
<dbReference type="Ensembl" id="ENSSCAT00000019363.1">
    <property type="protein sequence ID" value="ENSSCAP00000017289.1"/>
    <property type="gene ID" value="ENSSCAG00000012351.1"/>
</dbReference>
<feature type="compositionally biased region" description="Basic and acidic residues" evidence="3">
    <location>
        <begin position="1434"/>
        <end position="1445"/>
    </location>
</feature>
<dbReference type="Pfam" id="PF13934">
    <property type="entry name" value="ELYS"/>
    <property type="match status" value="1"/>
</dbReference>
<dbReference type="Proteomes" id="UP000694409">
    <property type="component" value="Unassembled WGS sequence"/>
</dbReference>
<keyword evidence="7" id="KW-1185">Reference proteome</keyword>
<organism evidence="6 7">
    <name type="scientific">Serinus canaria</name>
    <name type="common">Island canary</name>
    <name type="synonym">Fringilla canaria</name>
    <dbReference type="NCBI Taxonomy" id="9135"/>
    <lineage>
        <taxon>Eukaryota</taxon>
        <taxon>Metazoa</taxon>
        <taxon>Chordata</taxon>
        <taxon>Craniata</taxon>
        <taxon>Vertebrata</taxon>
        <taxon>Euteleostomi</taxon>
        <taxon>Archelosauria</taxon>
        <taxon>Archosauria</taxon>
        <taxon>Dinosauria</taxon>
        <taxon>Saurischia</taxon>
        <taxon>Theropoda</taxon>
        <taxon>Coelurosauria</taxon>
        <taxon>Aves</taxon>
        <taxon>Neognathae</taxon>
        <taxon>Neoaves</taxon>
        <taxon>Telluraves</taxon>
        <taxon>Australaves</taxon>
        <taxon>Passeriformes</taxon>
        <taxon>Passeroidea</taxon>
        <taxon>Fringillidae</taxon>
        <taxon>Carduelinae</taxon>
        <taxon>Serinus</taxon>
    </lineage>
</organism>
<evidence type="ECO:0000256" key="1">
    <source>
        <dbReference type="ARBA" id="ARBA00004123"/>
    </source>
</evidence>
<protein>
    <recommendedName>
        <fullName evidence="8">Protein ELYS</fullName>
    </recommendedName>
</protein>
<dbReference type="InterPro" id="IPR011047">
    <property type="entry name" value="Quinoprotein_ADH-like_sf"/>
</dbReference>
<dbReference type="InterPro" id="IPR052620">
    <property type="entry name" value="ELYS/MEL-28_NucAsmblyFactor"/>
</dbReference>
<feature type="compositionally biased region" description="Low complexity" evidence="3">
    <location>
        <begin position="1850"/>
        <end position="1865"/>
    </location>
</feature>
<feature type="compositionally biased region" description="Low complexity" evidence="3">
    <location>
        <begin position="1740"/>
        <end position="1755"/>
    </location>
</feature>
<feature type="region of interest" description="Disordered" evidence="3">
    <location>
        <begin position="1419"/>
        <end position="1447"/>
    </location>
</feature>
<evidence type="ECO:0000313" key="7">
    <source>
        <dbReference type="Proteomes" id="UP000694409"/>
    </source>
</evidence>
<evidence type="ECO:0000256" key="2">
    <source>
        <dbReference type="ARBA" id="ARBA00023242"/>
    </source>
</evidence>
<evidence type="ECO:0000256" key="3">
    <source>
        <dbReference type="SAM" id="MobiDB-lite"/>
    </source>
</evidence>
<feature type="region of interest" description="Disordered" evidence="3">
    <location>
        <begin position="2007"/>
        <end position="2044"/>
    </location>
</feature>
<feature type="compositionally biased region" description="Basic and acidic residues" evidence="3">
    <location>
        <begin position="1814"/>
        <end position="1849"/>
    </location>
</feature>
<proteinExistence type="predicted"/>
<feature type="compositionally biased region" description="Polar residues" evidence="3">
    <location>
        <begin position="1640"/>
        <end position="1651"/>
    </location>
</feature>
<feature type="compositionally biased region" description="Polar residues" evidence="3">
    <location>
        <begin position="1343"/>
        <end position="1356"/>
    </location>
</feature>
<dbReference type="PANTHER" id="PTHR21583">
    <property type="entry name" value="ELYS PROTEIN"/>
    <property type="match status" value="1"/>
</dbReference>
<dbReference type="InterPro" id="IPR025151">
    <property type="entry name" value="ELYS_dom"/>
</dbReference>
<dbReference type="SUPFAM" id="SSF50998">
    <property type="entry name" value="Quinoprotein alcohol dehydrogenase-like"/>
    <property type="match status" value="1"/>
</dbReference>
<evidence type="ECO:0000259" key="5">
    <source>
        <dbReference type="Pfam" id="PF16687"/>
    </source>
</evidence>
<comment type="subcellular location">
    <subcellularLocation>
        <location evidence="1">Nucleus</location>
    </subcellularLocation>
</comment>
<accession>A0A8C9NF90</accession>
<feature type="domain" description="ELYS-like" evidence="4">
    <location>
        <begin position="720"/>
        <end position="841"/>
    </location>
</feature>